<dbReference type="EMBL" id="JBBXMP010000525">
    <property type="protein sequence ID" value="KAL0057471.1"/>
    <property type="molecule type" value="Genomic_DNA"/>
</dbReference>
<accession>A0ABR2Z727</accession>
<feature type="region of interest" description="Disordered" evidence="1">
    <location>
        <begin position="37"/>
        <end position="130"/>
    </location>
</feature>
<evidence type="ECO:0000313" key="2">
    <source>
        <dbReference type="EMBL" id="KAL0057471.1"/>
    </source>
</evidence>
<evidence type="ECO:0000256" key="1">
    <source>
        <dbReference type="SAM" id="MobiDB-lite"/>
    </source>
</evidence>
<comment type="caution">
    <text evidence="2">The sequence shown here is derived from an EMBL/GenBank/DDBJ whole genome shotgun (WGS) entry which is preliminary data.</text>
</comment>
<keyword evidence="3" id="KW-1185">Reference proteome</keyword>
<organism evidence="2 3">
    <name type="scientific">Marasmius tenuissimus</name>
    <dbReference type="NCBI Taxonomy" id="585030"/>
    <lineage>
        <taxon>Eukaryota</taxon>
        <taxon>Fungi</taxon>
        <taxon>Dikarya</taxon>
        <taxon>Basidiomycota</taxon>
        <taxon>Agaricomycotina</taxon>
        <taxon>Agaricomycetes</taxon>
        <taxon>Agaricomycetidae</taxon>
        <taxon>Agaricales</taxon>
        <taxon>Marasmiineae</taxon>
        <taxon>Marasmiaceae</taxon>
        <taxon>Marasmius</taxon>
    </lineage>
</organism>
<evidence type="ECO:0000313" key="3">
    <source>
        <dbReference type="Proteomes" id="UP001437256"/>
    </source>
</evidence>
<feature type="compositionally biased region" description="Low complexity" evidence="1">
    <location>
        <begin position="105"/>
        <end position="125"/>
    </location>
</feature>
<dbReference type="Proteomes" id="UP001437256">
    <property type="component" value="Unassembled WGS sequence"/>
</dbReference>
<sequence length="160" mass="17172">MAGKEDTLYGDPANVWEEIQQKFPYYKTMEEYHGSNPAVDLSAVANTGEHQDDEDGAKEDTGDSGRAPTTPVTGPFTPRRKRAVDASSDIEATETPTCTIKKAKSTSSISKASASQQSSSTPAPQSRRRTIGDQIAAAVVASNESYEATIWIKTKAKAKT</sequence>
<protein>
    <submittedName>
        <fullName evidence="2">Uncharacterized protein</fullName>
    </submittedName>
</protein>
<gene>
    <name evidence="2" type="ORF">AAF712_015888</name>
</gene>
<proteinExistence type="predicted"/>
<name>A0ABR2Z727_9AGAR</name>
<reference evidence="2 3" key="1">
    <citation type="submission" date="2024-05" db="EMBL/GenBank/DDBJ databases">
        <title>A draft genome resource for the thread blight pathogen Marasmius tenuissimus strain MS-2.</title>
        <authorList>
            <person name="Yulfo-Soto G.E."/>
            <person name="Baruah I.K."/>
            <person name="Amoako-Attah I."/>
            <person name="Bukari Y."/>
            <person name="Meinhardt L.W."/>
            <person name="Bailey B.A."/>
            <person name="Cohen S.P."/>
        </authorList>
    </citation>
    <scope>NUCLEOTIDE SEQUENCE [LARGE SCALE GENOMIC DNA]</scope>
    <source>
        <strain evidence="2 3">MS-2</strain>
    </source>
</reference>